<feature type="transmembrane region" description="Helical" evidence="7">
    <location>
        <begin position="28"/>
        <end position="51"/>
    </location>
</feature>
<dbReference type="PANTHER" id="PTHR34583:SF2">
    <property type="entry name" value="ANTIPORTER SUBUNIT MNHC2-RELATED"/>
    <property type="match status" value="1"/>
</dbReference>
<dbReference type="GO" id="GO:0005886">
    <property type="term" value="C:plasma membrane"/>
    <property type="evidence" value="ECO:0007669"/>
    <property type="project" value="UniProtKB-SubCell"/>
</dbReference>
<keyword evidence="8" id="KW-0614">Plasmid</keyword>
<evidence type="ECO:0000256" key="2">
    <source>
        <dbReference type="ARBA" id="ARBA00010388"/>
    </source>
</evidence>
<accession>A0A1W6P3J6</accession>
<geneLocation type="plasmid" evidence="8">
    <name>unnamed1</name>
</geneLocation>
<organism evidence="8 9">
    <name type="scientific">Ketogulonicigenium robustum</name>
    <dbReference type="NCBI Taxonomy" id="92947"/>
    <lineage>
        <taxon>Bacteria</taxon>
        <taxon>Pseudomonadati</taxon>
        <taxon>Pseudomonadota</taxon>
        <taxon>Alphaproteobacteria</taxon>
        <taxon>Rhodobacterales</taxon>
        <taxon>Roseobacteraceae</taxon>
        <taxon>Ketogulonicigenium</taxon>
    </lineage>
</organism>
<dbReference type="AlphaFoldDB" id="A0A1W6P3J6"/>
<keyword evidence="4 7" id="KW-0812">Transmembrane</keyword>
<dbReference type="InterPro" id="IPR039428">
    <property type="entry name" value="NUOK/Mnh_C1-like"/>
</dbReference>
<comment type="subcellular location">
    <subcellularLocation>
        <location evidence="1">Cell membrane</location>
        <topology evidence="1">Multi-pass membrane protein</topology>
    </subcellularLocation>
</comment>
<dbReference type="EMBL" id="CP019938">
    <property type="protein sequence ID" value="ARO15983.1"/>
    <property type="molecule type" value="Genomic_DNA"/>
</dbReference>
<gene>
    <name evidence="8" type="primary">mnhC</name>
    <name evidence="8" type="ORF">BVG79_p1000181</name>
</gene>
<proteinExistence type="inferred from homology"/>
<keyword evidence="9" id="KW-1185">Reference proteome</keyword>
<dbReference type="Pfam" id="PF00420">
    <property type="entry name" value="Oxidored_q2"/>
    <property type="match status" value="1"/>
</dbReference>
<evidence type="ECO:0000256" key="4">
    <source>
        <dbReference type="ARBA" id="ARBA00022692"/>
    </source>
</evidence>
<reference evidence="8 9" key="1">
    <citation type="submission" date="2017-02" db="EMBL/GenBank/DDBJ databases">
        <title>Ketogulonicigenium robustum SPU B003 Genome sequencing and assembly.</title>
        <authorList>
            <person name="Li Y."/>
            <person name="Liu L."/>
            <person name="Wang C."/>
            <person name="Zhang M."/>
            <person name="Zhang T."/>
            <person name="Zhang Y."/>
        </authorList>
    </citation>
    <scope>NUCLEOTIDE SEQUENCE [LARGE SCALE GENOMIC DNA]</scope>
    <source>
        <strain evidence="8 9">SPU_B003</strain>
        <plasmid evidence="8 9">unnamed1</plasmid>
    </source>
</reference>
<keyword evidence="3" id="KW-1003">Cell membrane</keyword>
<dbReference type="RefSeq" id="WP_085787547.1">
    <property type="nucleotide sequence ID" value="NZ_CP019938.1"/>
</dbReference>
<dbReference type="Proteomes" id="UP000242447">
    <property type="component" value="Plasmid unnamed1"/>
</dbReference>
<keyword evidence="6 7" id="KW-0472">Membrane</keyword>
<evidence type="ECO:0000256" key="1">
    <source>
        <dbReference type="ARBA" id="ARBA00004651"/>
    </source>
</evidence>
<keyword evidence="5 7" id="KW-1133">Transmembrane helix</keyword>
<comment type="similarity">
    <text evidence="2">Belongs to the CPA3 antiporters (TC 2.A.63) subunit C family.</text>
</comment>
<evidence type="ECO:0000313" key="8">
    <source>
        <dbReference type="EMBL" id="ARO15983.1"/>
    </source>
</evidence>
<feature type="transmembrane region" description="Helical" evidence="7">
    <location>
        <begin position="71"/>
        <end position="94"/>
    </location>
</feature>
<dbReference type="InterPro" id="IPR050601">
    <property type="entry name" value="CPA3_antiporter_subunitC"/>
</dbReference>
<dbReference type="Gene3D" id="1.10.287.3510">
    <property type="match status" value="1"/>
</dbReference>
<protein>
    <submittedName>
        <fullName evidence="8">Putative monovalent cation/H+ antiporter subunit C</fullName>
    </submittedName>
</protein>
<dbReference type="OrthoDB" id="9799219at2"/>
<feature type="transmembrane region" description="Helical" evidence="7">
    <location>
        <begin position="6"/>
        <end position="21"/>
    </location>
</feature>
<sequence>METIVALLSGFLVALAVWLMLSGNLLRFLFGLLLLSNGINLAILAAGRLTAGSPPLLGAGGALPAAQMANALPQALLLTAIVIGFGLFAFALALTIHAYRTFGHLDVDRMRLAEPQPPGPKAK</sequence>
<evidence type="ECO:0000256" key="3">
    <source>
        <dbReference type="ARBA" id="ARBA00022475"/>
    </source>
</evidence>
<evidence type="ECO:0000256" key="5">
    <source>
        <dbReference type="ARBA" id="ARBA00022989"/>
    </source>
</evidence>
<evidence type="ECO:0000256" key="6">
    <source>
        <dbReference type="ARBA" id="ARBA00023136"/>
    </source>
</evidence>
<evidence type="ECO:0000313" key="9">
    <source>
        <dbReference type="Proteomes" id="UP000242447"/>
    </source>
</evidence>
<name>A0A1W6P3J6_9RHOB</name>
<dbReference type="PANTHER" id="PTHR34583">
    <property type="entry name" value="ANTIPORTER SUBUNIT MNHC2-RELATED"/>
    <property type="match status" value="1"/>
</dbReference>
<dbReference type="KEGG" id="kro:BVG79_p1000181"/>
<evidence type="ECO:0000256" key="7">
    <source>
        <dbReference type="SAM" id="Phobius"/>
    </source>
</evidence>